<dbReference type="EMBL" id="HF920633">
    <property type="protein sequence ID" value="CCV01751.1"/>
    <property type="molecule type" value="Genomic_DNA"/>
</dbReference>
<dbReference type="RefSeq" id="YP_008357372.1">
    <property type="nucleotide sequence ID" value="NC_021901.1"/>
</dbReference>
<sequence>MNSWIVLMLVLAATDYCNCCSPDFMYQGTFPTSHSCSRGYPNPNCQYNCMLHAHLQLGLEYVNHNCEYEEEPGGFNHYICCCKFRYSCTNQECRQQLPDLGPDPF</sequence>
<dbReference type="GeneID" id="16414413"/>
<evidence type="ECO:0000313" key="1">
    <source>
        <dbReference type="EMBL" id="CCV01751.1"/>
    </source>
</evidence>
<protein>
    <submittedName>
        <fullName evidence="1">Uncharacterized protein</fullName>
    </submittedName>
</protein>
<dbReference type="KEGG" id="vg:16414413"/>
<organism evidence="1 2">
    <name type="scientific">Invertebrate iridescent virus 22</name>
    <dbReference type="NCBI Taxonomy" id="345198"/>
    <lineage>
        <taxon>Viruses</taxon>
        <taxon>Varidnaviria</taxon>
        <taxon>Bamfordvirae</taxon>
        <taxon>Nucleocytoviricota</taxon>
        <taxon>Megaviricetes</taxon>
        <taxon>Pimascovirales</taxon>
        <taxon>Pimascovirales incertae sedis</taxon>
        <taxon>Iridoviridae</taxon>
        <taxon>Betairidovirinae</taxon>
        <taxon>Chloriridovirus</taxon>
        <taxon>Chloriridovirus simulium1</taxon>
    </lineage>
</organism>
<reference evidence="1 2" key="1">
    <citation type="journal article" date="2013" name="J. Gen. Virol.">
        <title>Complete genome sequence of invertebrate iridescent virus 22 isolated from a blackfly larva.</title>
        <authorList>
            <person name="Piegu B."/>
            <person name="Guizard S."/>
            <person name="Spears T."/>
            <person name="Cruaud C."/>
            <person name="Couloux A."/>
            <person name="Bideshi D.K."/>
            <person name="Federici B.A."/>
            <person name="Bigot Y."/>
        </authorList>
    </citation>
    <scope>NUCLEOTIDE SEQUENCE [LARGE SCALE GENOMIC DNA]</scope>
</reference>
<accession>S6DAX2</accession>
<gene>
    <name evidence="1" type="primary">074R</name>
    <name evidence="1" type="ORF">IIV22_074R</name>
</gene>
<keyword evidence="2" id="KW-1185">Reference proteome</keyword>
<name>S6DAX2_9VIRU</name>
<dbReference type="Proteomes" id="UP000154968">
    <property type="component" value="Segment"/>
</dbReference>
<evidence type="ECO:0000313" key="2">
    <source>
        <dbReference type="Proteomes" id="UP000154968"/>
    </source>
</evidence>
<proteinExistence type="predicted"/>